<proteinExistence type="predicted"/>
<dbReference type="SMART" id="SM00304">
    <property type="entry name" value="HAMP"/>
    <property type="match status" value="1"/>
</dbReference>
<evidence type="ECO:0000313" key="8">
    <source>
        <dbReference type="EMBL" id="MCR2807090.1"/>
    </source>
</evidence>
<keyword evidence="3" id="KW-0597">Phosphoprotein</keyword>
<gene>
    <name evidence="8" type="ORF">NQZ67_24695</name>
</gene>
<dbReference type="InterPro" id="IPR050640">
    <property type="entry name" value="Bact_2-comp_sensor_kinase"/>
</dbReference>
<dbReference type="Proteomes" id="UP001141950">
    <property type="component" value="Unassembled WGS sequence"/>
</dbReference>
<evidence type="ECO:0000256" key="2">
    <source>
        <dbReference type="ARBA" id="ARBA00022475"/>
    </source>
</evidence>
<evidence type="ECO:0000313" key="9">
    <source>
        <dbReference type="Proteomes" id="UP001141950"/>
    </source>
</evidence>
<evidence type="ECO:0000256" key="6">
    <source>
        <dbReference type="SAM" id="Phobius"/>
    </source>
</evidence>
<dbReference type="SUPFAM" id="SSF158472">
    <property type="entry name" value="HAMP domain-like"/>
    <property type="match status" value="1"/>
</dbReference>
<organism evidence="8 9">
    <name type="scientific">Paenibacillus soyae</name>
    <dbReference type="NCBI Taxonomy" id="2969249"/>
    <lineage>
        <taxon>Bacteria</taxon>
        <taxon>Bacillati</taxon>
        <taxon>Bacillota</taxon>
        <taxon>Bacilli</taxon>
        <taxon>Bacillales</taxon>
        <taxon>Paenibacillaceae</taxon>
        <taxon>Paenibacillus</taxon>
    </lineage>
</organism>
<evidence type="ECO:0000256" key="5">
    <source>
        <dbReference type="ARBA" id="ARBA00023136"/>
    </source>
</evidence>
<feature type="transmembrane region" description="Helical" evidence="6">
    <location>
        <begin position="23"/>
        <end position="47"/>
    </location>
</feature>
<keyword evidence="6" id="KW-0812">Transmembrane</keyword>
<protein>
    <submittedName>
        <fullName evidence="8">Histidine kinase</fullName>
    </submittedName>
</protein>
<keyword evidence="8" id="KW-0418">Kinase</keyword>
<dbReference type="Pfam" id="PF00672">
    <property type="entry name" value="HAMP"/>
    <property type="match status" value="1"/>
</dbReference>
<keyword evidence="5 6" id="KW-0472">Membrane</keyword>
<dbReference type="InterPro" id="IPR010559">
    <property type="entry name" value="Sig_transdc_His_kin_internal"/>
</dbReference>
<dbReference type="Pfam" id="PF06580">
    <property type="entry name" value="His_kinase"/>
    <property type="match status" value="1"/>
</dbReference>
<comment type="caution">
    <text evidence="8">The sequence shown here is derived from an EMBL/GenBank/DDBJ whole genome shotgun (WGS) entry which is preliminary data.</text>
</comment>
<keyword evidence="2" id="KW-1003">Cell membrane</keyword>
<reference evidence="8" key="1">
    <citation type="submission" date="2022-08" db="EMBL/GenBank/DDBJ databases">
        <title>The genomic sequence of strain Paenibacillus sp. SCIV0701.</title>
        <authorList>
            <person name="Zhao H."/>
        </authorList>
    </citation>
    <scope>NUCLEOTIDE SEQUENCE</scope>
    <source>
        <strain evidence="8">SCIV0701</strain>
    </source>
</reference>
<accession>A0A9X2MV21</accession>
<comment type="subcellular location">
    <subcellularLocation>
        <location evidence="1">Cell membrane</location>
        <topology evidence="1">Multi-pass membrane protein</topology>
    </subcellularLocation>
</comment>
<name>A0A9X2MV21_9BACL</name>
<dbReference type="GO" id="GO:0000155">
    <property type="term" value="F:phosphorelay sensor kinase activity"/>
    <property type="evidence" value="ECO:0007669"/>
    <property type="project" value="InterPro"/>
</dbReference>
<dbReference type="PROSITE" id="PS50885">
    <property type="entry name" value="HAMP"/>
    <property type="match status" value="1"/>
</dbReference>
<feature type="domain" description="HAMP" evidence="7">
    <location>
        <begin position="312"/>
        <end position="365"/>
    </location>
</feature>
<dbReference type="RefSeq" id="WP_257451235.1">
    <property type="nucleotide sequence ID" value="NZ_JANIPJ010000023.1"/>
</dbReference>
<dbReference type="Gene3D" id="3.30.565.10">
    <property type="entry name" value="Histidine kinase-like ATPase, C-terminal domain"/>
    <property type="match status" value="1"/>
</dbReference>
<evidence type="ECO:0000259" key="7">
    <source>
        <dbReference type="PROSITE" id="PS50885"/>
    </source>
</evidence>
<sequence>MTLTPSGIKGIRFPIQASLQTKLLLTFLILLVIVLGCFLAYVNWVVIKPLKVDNENKMLVTVSTASNQLDEYMKSQIQLSHRILSNQQIFNILANAQPWHTAEGLRQSRALKDMMFEAIGPTMNIRDMIIFDLEGQSIASFIGHDDSPAQLDSRMKALLDDGQTGGLGYIVAPHPSSGMSFTRVISNQNGHIFGYLSIMLDPSYLRMPAEDIAVGDLYIVNAANQVVVSSTPVTANNDMPELRAGEQPDGLYTNDSGDYIAYHQSTVTGWTTYLLTPRQAVIGPVNSVKYLSILLITSLMVFSFIYIYFSSRSFLLPIRKLRGQISRIQYSNLNVRVDSKAHNDELVALGDSFQELLVRLQQSIEREKLALHEEVKARGSALQAQIAPHFIHNSLYLISIASQEGKNEAVSAMCKHLSDSLRYIVSSPYQHVSLAEELEHTRNYLSLVQQNYEDDLEWTIDADESAEFIQLPRLVIQPFVENCIEHGFVDTDPPWRIAIRVKLYNGIWAIEISDNGDGIDEARLGEIMANITGSEDRDHELHIHASGLGNMGVVNTVNRLKLMYKNRLFFNLYNNAGEERGVTVQIIGSLTRDFY</sequence>
<dbReference type="SUPFAM" id="SSF55874">
    <property type="entry name" value="ATPase domain of HSP90 chaperone/DNA topoisomerase II/histidine kinase"/>
    <property type="match status" value="1"/>
</dbReference>
<dbReference type="InterPro" id="IPR003660">
    <property type="entry name" value="HAMP_dom"/>
</dbReference>
<dbReference type="CDD" id="cd06225">
    <property type="entry name" value="HAMP"/>
    <property type="match status" value="1"/>
</dbReference>
<evidence type="ECO:0000256" key="3">
    <source>
        <dbReference type="ARBA" id="ARBA00022553"/>
    </source>
</evidence>
<dbReference type="PANTHER" id="PTHR34220:SF7">
    <property type="entry name" value="SENSOR HISTIDINE KINASE YPDA"/>
    <property type="match status" value="1"/>
</dbReference>
<keyword evidence="4" id="KW-0808">Transferase</keyword>
<keyword evidence="6" id="KW-1133">Transmembrane helix</keyword>
<evidence type="ECO:0000256" key="1">
    <source>
        <dbReference type="ARBA" id="ARBA00004651"/>
    </source>
</evidence>
<dbReference type="PANTHER" id="PTHR34220">
    <property type="entry name" value="SENSOR HISTIDINE KINASE YPDA"/>
    <property type="match status" value="1"/>
</dbReference>
<dbReference type="AlphaFoldDB" id="A0A9X2MV21"/>
<evidence type="ECO:0000256" key="4">
    <source>
        <dbReference type="ARBA" id="ARBA00022679"/>
    </source>
</evidence>
<feature type="transmembrane region" description="Helical" evidence="6">
    <location>
        <begin position="288"/>
        <end position="309"/>
    </location>
</feature>
<dbReference type="Gene3D" id="6.10.340.10">
    <property type="match status" value="1"/>
</dbReference>
<dbReference type="InterPro" id="IPR036890">
    <property type="entry name" value="HATPase_C_sf"/>
</dbReference>
<dbReference type="EMBL" id="JANIPJ010000023">
    <property type="protein sequence ID" value="MCR2807090.1"/>
    <property type="molecule type" value="Genomic_DNA"/>
</dbReference>
<keyword evidence="9" id="KW-1185">Reference proteome</keyword>
<dbReference type="GO" id="GO:0005886">
    <property type="term" value="C:plasma membrane"/>
    <property type="evidence" value="ECO:0007669"/>
    <property type="project" value="UniProtKB-SubCell"/>
</dbReference>